<dbReference type="AlphaFoldDB" id="A0A7V8NLW0"/>
<feature type="coiled-coil region" evidence="5">
    <location>
        <begin position="870"/>
        <end position="897"/>
    </location>
</feature>
<evidence type="ECO:0000256" key="6">
    <source>
        <dbReference type="SAM" id="Phobius"/>
    </source>
</evidence>
<evidence type="ECO:0000256" key="1">
    <source>
        <dbReference type="ARBA" id="ARBA00022475"/>
    </source>
</evidence>
<evidence type="ECO:0000313" key="7">
    <source>
        <dbReference type="EMBL" id="MBA0083735.1"/>
    </source>
</evidence>
<evidence type="ECO:0000256" key="4">
    <source>
        <dbReference type="ARBA" id="ARBA00023136"/>
    </source>
</evidence>
<dbReference type="Proteomes" id="UP000567293">
    <property type="component" value="Unassembled WGS sequence"/>
</dbReference>
<dbReference type="InterPro" id="IPR005372">
    <property type="entry name" value="UPF0182"/>
</dbReference>
<sequence>VLSYYVEALWFASLGYQDVFRKALALQWTVFLAFSAVTFLVLYGWFLVLRRVYARDLPSGSTIFIGGQTFRLPVERILGFIGLLASLLIAVITGTSYMAEWPTFALYWYAPRTTGGVLDPIFDKPINFYLFTLPAWQLVASWLVTLAVIACLVAVSFIFVSGRTRMLAGGRGGYIPLPWRGFSLAFGFFLLALAIRAYISRFEQILDNHTIFDGVTYTDAHVTLTGMLVVCAALVLGAAIVSIGVVSVRWLLGAAAPAVVCYLVVQILGWYVGSFIVKPNELARERPYITYNIDFTRQAYGLNHLLQREFPAETTVEAADAANNQATLQNIRLWDWRALQDTLRQIQEIRTYYDFPDIDIDRYEINGAMREVMLAARELNIDKLPESSRNWINEKLIYTHGYGITMNPVNGFTTEGLPTLILSNMPIQSTEPSFVVKRPEIYFGELTNTEVYVKTRQQEFNYPQGQTNSLTSYEGTGGVQIGGFLRRVLIAFDRGDITKLPFSDDVTKESRLLMRRNVRERVAALAPFLTYDSDPYIVIGDDGRLSWIIDAFTTSDSYPYSTHYTLRSTTINYLRNSVKAVIDAYDGTTTLYVFDTQDPVITAYRQIFPALFKDATAMPPALRKHVRYPELLLRLQAAAYAVYHMTDPQVFYNREDLWTVASEVGMDESGQQKTLAMEPNFVLMKLPGETNIEFVEILPFTPANRNNLIGWIAGRSDGTQYGTSIVYDFPKTKLVDGPLQVEARIDQNAQLSGQLTLWNQQGSHVRRGTLLVIPCGRALLYAEPIYLQAERSPMPELRLVVLALQDRLAYGPTFDSAMRALFEGETSSLSAAAPLEAERNAPASAAAKKPTSDLNALIAGAAKDLADYQRLTAEGKLGEAGQKLEQLKRKLDELNARQK</sequence>
<accession>A0A7V8NLW0</accession>
<keyword evidence="3 6" id="KW-1133">Transmembrane helix</keyword>
<feature type="transmembrane region" description="Helical" evidence="6">
    <location>
        <begin position="220"/>
        <end position="243"/>
    </location>
</feature>
<keyword evidence="5" id="KW-0175">Coiled coil</keyword>
<name>A0A7V8NLW0_9BACT</name>
<evidence type="ECO:0000256" key="5">
    <source>
        <dbReference type="SAM" id="Coils"/>
    </source>
</evidence>
<dbReference type="EMBL" id="JACDQQ010000199">
    <property type="protein sequence ID" value="MBA0083735.1"/>
    <property type="molecule type" value="Genomic_DNA"/>
</dbReference>
<keyword evidence="2 6" id="KW-0812">Transmembrane</keyword>
<evidence type="ECO:0000256" key="2">
    <source>
        <dbReference type="ARBA" id="ARBA00022692"/>
    </source>
</evidence>
<organism evidence="7 8">
    <name type="scientific">Candidatus Acidiferrum panamense</name>
    <dbReference type="NCBI Taxonomy" id="2741543"/>
    <lineage>
        <taxon>Bacteria</taxon>
        <taxon>Pseudomonadati</taxon>
        <taxon>Acidobacteriota</taxon>
        <taxon>Terriglobia</taxon>
        <taxon>Candidatus Acidiferrales</taxon>
        <taxon>Candidatus Acidiferrum</taxon>
    </lineage>
</organism>
<comment type="caution">
    <text evidence="7">The sequence shown here is derived from an EMBL/GenBank/DDBJ whole genome shotgun (WGS) entry which is preliminary data.</text>
</comment>
<feature type="transmembrane region" description="Helical" evidence="6">
    <location>
        <begin position="77"/>
        <end position="99"/>
    </location>
</feature>
<dbReference type="PANTHER" id="PTHR39344">
    <property type="entry name" value="UPF0182 PROTEIN SLL1060"/>
    <property type="match status" value="1"/>
</dbReference>
<feature type="non-terminal residue" evidence="7">
    <location>
        <position position="1"/>
    </location>
</feature>
<dbReference type="GO" id="GO:0016020">
    <property type="term" value="C:membrane"/>
    <property type="evidence" value="ECO:0007669"/>
    <property type="project" value="InterPro"/>
</dbReference>
<feature type="transmembrane region" description="Helical" evidence="6">
    <location>
        <begin position="250"/>
        <end position="272"/>
    </location>
</feature>
<dbReference type="HAMAP" id="MF_01600">
    <property type="entry name" value="UPF0182"/>
    <property type="match status" value="1"/>
</dbReference>
<dbReference type="Pfam" id="PF03699">
    <property type="entry name" value="UPF0182"/>
    <property type="match status" value="1"/>
</dbReference>
<reference evidence="7" key="1">
    <citation type="submission" date="2020-06" db="EMBL/GenBank/DDBJ databases">
        <title>Legume-microbial interactions unlock mineral nutrients during tropical forest succession.</title>
        <authorList>
            <person name="Epihov D.Z."/>
        </authorList>
    </citation>
    <scope>NUCLEOTIDE SEQUENCE [LARGE SCALE GENOMIC DNA]</scope>
    <source>
        <strain evidence="7">Pan2503</strain>
    </source>
</reference>
<protein>
    <submittedName>
        <fullName evidence="7">UPF0182 family protein</fullName>
    </submittedName>
</protein>
<feature type="transmembrane region" description="Helical" evidence="6">
    <location>
        <begin position="181"/>
        <end position="200"/>
    </location>
</feature>
<proteinExistence type="inferred from homology"/>
<evidence type="ECO:0000313" key="8">
    <source>
        <dbReference type="Proteomes" id="UP000567293"/>
    </source>
</evidence>
<gene>
    <name evidence="7" type="ORF">HRJ53_01950</name>
</gene>
<feature type="transmembrane region" description="Helical" evidence="6">
    <location>
        <begin position="25"/>
        <end position="49"/>
    </location>
</feature>
<dbReference type="GO" id="GO:0005576">
    <property type="term" value="C:extracellular region"/>
    <property type="evidence" value="ECO:0007669"/>
    <property type="project" value="TreeGrafter"/>
</dbReference>
<keyword evidence="1" id="KW-1003">Cell membrane</keyword>
<keyword evidence="4 6" id="KW-0472">Membrane</keyword>
<evidence type="ECO:0000256" key="3">
    <source>
        <dbReference type="ARBA" id="ARBA00022989"/>
    </source>
</evidence>
<dbReference type="PANTHER" id="PTHR39344:SF1">
    <property type="entry name" value="UPF0182 PROTEIN SLL1060"/>
    <property type="match status" value="1"/>
</dbReference>
<feature type="transmembrane region" description="Helical" evidence="6">
    <location>
        <begin position="139"/>
        <end position="160"/>
    </location>
</feature>
<keyword evidence="8" id="KW-1185">Reference proteome</keyword>